<dbReference type="PANTHER" id="PTHR33204:SF18">
    <property type="entry name" value="TRANSCRIPTIONAL REGULATORY PROTEIN"/>
    <property type="match status" value="1"/>
</dbReference>
<keyword evidence="1" id="KW-0805">Transcription regulation</keyword>
<dbReference type="Pfam" id="PF01638">
    <property type="entry name" value="HxlR"/>
    <property type="match status" value="1"/>
</dbReference>
<evidence type="ECO:0000256" key="3">
    <source>
        <dbReference type="ARBA" id="ARBA00023163"/>
    </source>
</evidence>
<dbReference type="InterPro" id="IPR036388">
    <property type="entry name" value="WH-like_DNA-bd_sf"/>
</dbReference>
<evidence type="ECO:0000313" key="6">
    <source>
        <dbReference type="Proteomes" id="UP000253303"/>
    </source>
</evidence>
<evidence type="ECO:0000259" key="4">
    <source>
        <dbReference type="PROSITE" id="PS51118"/>
    </source>
</evidence>
<organism evidence="5 6">
    <name type="scientific">Spongiactinospora rosea</name>
    <dbReference type="NCBI Taxonomy" id="2248750"/>
    <lineage>
        <taxon>Bacteria</taxon>
        <taxon>Bacillati</taxon>
        <taxon>Actinomycetota</taxon>
        <taxon>Actinomycetes</taxon>
        <taxon>Streptosporangiales</taxon>
        <taxon>Streptosporangiaceae</taxon>
        <taxon>Spongiactinospora</taxon>
    </lineage>
</organism>
<dbReference type="EMBL" id="QMEY01000012">
    <property type="protein sequence ID" value="RBQ17289.1"/>
    <property type="molecule type" value="Genomic_DNA"/>
</dbReference>
<dbReference type="InterPro" id="IPR036390">
    <property type="entry name" value="WH_DNA-bd_sf"/>
</dbReference>
<evidence type="ECO:0000313" key="5">
    <source>
        <dbReference type="EMBL" id="RBQ17289.1"/>
    </source>
</evidence>
<proteinExistence type="predicted"/>
<dbReference type="InterPro" id="IPR002577">
    <property type="entry name" value="HTH_HxlR"/>
</dbReference>
<dbReference type="OrthoDB" id="370168at2"/>
<dbReference type="PANTHER" id="PTHR33204">
    <property type="entry name" value="TRANSCRIPTIONAL REGULATOR, MARR FAMILY"/>
    <property type="match status" value="1"/>
</dbReference>
<keyword evidence="6" id="KW-1185">Reference proteome</keyword>
<keyword evidence="2" id="KW-0238">DNA-binding</keyword>
<keyword evidence="3" id="KW-0804">Transcription</keyword>
<reference evidence="5 6" key="1">
    <citation type="submission" date="2018-06" db="EMBL/GenBank/DDBJ databases">
        <title>Sphaerisporangium craniellae sp. nov., isolated from a marine sponge in the South China Sea.</title>
        <authorList>
            <person name="Li L."/>
        </authorList>
    </citation>
    <scope>NUCLEOTIDE SEQUENCE [LARGE SCALE GENOMIC DNA]</scope>
    <source>
        <strain evidence="5 6">LHW63015</strain>
    </source>
</reference>
<dbReference type="GO" id="GO:0003677">
    <property type="term" value="F:DNA binding"/>
    <property type="evidence" value="ECO:0007669"/>
    <property type="project" value="UniProtKB-KW"/>
</dbReference>
<dbReference type="PROSITE" id="PS51118">
    <property type="entry name" value="HTH_HXLR"/>
    <property type="match status" value="1"/>
</dbReference>
<accession>A0A366LVA6</accession>
<evidence type="ECO:0000256" key="1">
    <source>
        <dbReference type="ARBA" id="ARBA00023015"/>
    </source>
</evidence>
<gene>
    <name evidence="5" type="ORF">DP939_25455</name>
</gene>
<dbReference type="Proteomes" id="UP000253303">
    <property type="component" value="Unassembled WGS sequence"/>
</dbReference>
<evidence type="ECO:0000256" key="2">
    <source>
        <dbReference type="ARBA" id="ARBA00023125"/>
    </source>
</evidence>
<protein>
    <submittedName>
        <fullName evidence="5">Transcriptional regulator</fullName>
    </submittedName>
</protein>
<sequence length="131" mass="14410">MKEPLDPEMFDPACPSSAMPIRIGDKWAAMVIVCLEHGPRRFSELRVPIRGVTPKVLTQTLRTLERDGMVTRTVYPEIPPRVEYELTDLGRTMFGPIGACRAWADAHLEDLLRARAAYDEAAASNASAGGA</sequence>
<feature type="domain" description="HTH hxlR-type" evidence="4">
    <location>
        <begin position="14"/>
        <end position="112"/>
    </location>
</feature>
<name>A0A366LVA6_9ACTN</name>
<dbReference type="SUPFAM" id="SSF46785">
    <property type="entry name" value="Winged helix' DNA-binding domain"/>
    <property type="match status" value="1"/>
</dbReference>
<comment type="caution">
    <text evidence="5">The sequence shown here is derived from an EMBL/GenBank/DDBJ whole genome shotgun (WGS) entry which is preliminary data.</text>
</comment>
<dbReference type="AlphaFoldDB" id="A0A366LVA6"/>
<dbReference type="Gene3D" id="1.10.10.10">
    <property type="entry name" value="Winged helix-like DNA-binding domain superfamily/Winged helix DNA-binding domain"/>
    <property type="match status" value="1"/>
</dbReference>
<dbReference type="RefSeq" id="WP_113983298.1">
    <property type="nucleotide sequence ID" value="NZ_QMEY01000012.1"/>
</dbReference>